<evidence type="ECO:0000313" key="2">
    <source>
        <dbReference type="EMBL" id="MBA8828466.1"/>
    </source>
</evidence>
<keyword evidence="3" id="KW-1185">Reference proteome</keyword>
<sequence length="125" mass="13788">MSIYEKRATLQLSDSDRRALAHSLETLPGDVDHSLVINGHELDISENIVQSVIDMLTRLAEGKGVLVGSVDELMTTGQTAEFLGISRTYVIQLIDKGLLEAEYRGTHRRITMGSAIAHAKRTQQL</sequence>
<comment type="caution">
    <text evidence="2">The sequence shown here is derived from an EMBL/GenBank/DDBJ whole genome shotgun (WGS) entry which is preliminary data.</text>
</comment>
<dbReference type="InterPro" id="IPR010093">
    <property type="entry name" value="SinI_DNA-bd"/>
</dbReference>
<feature type="domain" description="Helix-turn-helix" evidence="1">
    <location>
        <begin position="73"/>
        <end position="111"/>
    </location>
</feature>
<proteinExistence type="predicted"/>
<name>A0A7W3PNQ1_9MICO</name>
<organism evidence="2 3">
    <name type="scientific">Alpinimonas psychrophila</name>
    <dbReference type="NCBI Taxonomy" id="748908"/>
    <lineage>
        <taxon>Bacteria</taxon>
        <taxon>Bacillati</taxon>
        <taxon>Actinomycetota</taxon>
        <taxon>Actinomycetes</taxon>
        <taxon>Micrococcales</taxon>
        <taxon>Microbacteriaceae</taxon>
        <taxon>Alpinimonas</taxon>
    </lineage>
</organism>
<accession>A0A7W3PNQ1</accession>
<dbReference type="Proteomes" id="UP000524237">
    <property type="component" value="Unassembled WGS sequence"/>
</dbReference>
<dbReference type="RefSeq" id="WP_182483874.1">
    <property type="nucleotide sequence ID" value="NZ_JACGWU010000001.1"/>
</dbReference>
<gene>
    <name evidence="2" type="ORF">FB555_000537</name>
</gene>
<dbReference type="GO" id="GO:0003677">
    <property type="term" value="F:DNA binding"/>
    <property type="evidence" value="ECO:0007669"/>
    <property type="project" value="InterPro"/>
</dbReference>
<dbReference type="EMBL" id="JACGWU010000001">
    <property type="protein sequence ID" value="MBA8828466.1"/>
    <property type="molecule type" value="Genomic_DNA"/>
</dbReference>
<protein>
    <submittedName>
        <fullName evidence="2">Excisionase family DNA binding protein</fullName>
    </submittedName>
</protein>
<evidence type="ECO:0000313" key="3">
    <source>
        <dbReference type="Proteomes" id="UP000524237"/>
    </source>
</evidence>
<dbReference type="Pfam" id="PF12728">
    <property type="entry name" value="HTH_17"/>
    <property type="match status" value="1"/>
</dbReference>
<dbReference type="AlphaFoldDB" id="A0A7W3PNQ1"/>
<dbReference type="NCBIfam" id="TIGR01764">
    <property type="entry name" value="excise"/>
    <property type="match status" value="1"/>
</dbReference>
<evidence type="ECO:0000259" key="1">
    <source>
        <dbReference type="Pfam" id="PF12728"/>
    </source>
</evidence>
<reference evidence="2 3" key="1">
    <citation type="submission" date="2020-07" db="EMBL/GenBank/DDBJ databases">
        <title>Sequencing the genomes of 1000 actinobacteria strains.</title>
        <authorList>
            <person name="Klenk H.-P."/>
        </authorList>
    </citation>
    <scope>NUCLEOTIDE SEQUENCE [LARGE SCALE GENOMIC DNA]</scope>
    <source>
        <strain evidence="2 3">DSM 23737</strain>
    </source>
</reference>
<dbReference type="InterPro" id="IPR041657">
    <property type="entry name" value="HTH_17"/>
</dbReference>